<accession>A0A9X0U3Z1</accession>
<dbReference type="Proteomes" id="UP000535182">
    <property type="component" value="Unassembled WGS sequence"/>
</dbReference>
<name>A0A9X0U3Z1_9BACT</name>
<evidence type="ECO:0000259" key="1">
    <source>
        <dbReference type="Pfam" id="PF13089"/>
    </source>
</evidence>
<dbReference type="GO" id="GO:0006799">
    <property type="term" value="P:polyphosphate biosynthetic process"/>
    <property type="evidence" value="ECO:0007669"/>
    <property type="project" value="InterPro"/>
</dbReference>
<keyword evidence="2" id="KW-0418">Kinase</keyword>
<evidence type="ECO:0000313" key="3">
    <source>
        <dbReference type="Proteomes" id="UP000535182"/>
    </source>
</evidence>
<protein>
    <submittedName>
        <fullName evidence="2">Polyphosphate kinase</fullName>
    </submittedName>
</protein>
<dbReference type="GO" id="GO:0009358">
    <property type="term" value="C:polyphosphate kinase complex"/>
    <property type="evidence" value="ECO:0007669"/>
    <property type="project" value="InterPro"/>
</dbReference>
<proteinExistence type="predicted"/>
<reference evidence="2 3" key="1">
    <citation type="submission" date="2020-08" db="EMBL/GenBank/DDBJ databases">
        <title>Genomic Encyclopedia of Type Strains, Phase IV (KMG-V): Genome sequencing to study the core and pangenomes of soil and plant-associated prokaryotes.</title>
        <authorList>
            <person name="Whitman W."/>
        </authorList>
    </citation>
    <scope>NUCLEOTIDE SEQUENCE [LARGE SCALE GENOMIC DNA]</scope>
    <source>
        <strain evidence="2 3">X5P2</strain>
    </source>
</reference>
<organism evidence="2 3">
    <name type="scientific">Tunturiibacter gelidiferens</name>
    <dbReference type="NCBI Taxonomy" id="3069689"/>
    <lineage>
        <taxon>Bacteria</taxon>
        <taxon>Pseudomonadati</taxon>
        <taxon>Acidobacteriota</taxon>
        <taxon>Terriglobia</taxon>
        <taxon>Terriglobales</taxon>
        <taxon>Acidobacteriaceae</taxon>
        <taxon>Tunturiibacter</taxon>
    </lineage>
</organism>
<evidence type="ECO:0000313" key="2">
    <source>
        <dbReference type="EMBL" id="MBB5328793.1"/>
    </source>
</evidence>
<comment type="caution">
    <text evidence="2">The sequence shown here is derived from an EMBL/GenBank/DDBJ whole genome shotgun (WGS) entry which is preliminary data.</text>
</comment>
<feature type="domain" description="Polyphosphate kinase N-terminal" evidence="1">
    <location>
        <begin position="29"/>
        <end position="114"/>
    </location>
</feature>
<gene>
    <name evidence="2" type="ORF">HDF14_002409</name>
</gene>
<dbReference type="PANTHER" id="PTHR30218">
    <property type="entry name" value="POLYPHOSPHATE KINASE"/>
    <property type="match status" value="1"/>
</dbReference>
<dbReference type="PANTHER" id="PTHR30218:SF0">
    <property type="entry name" value="POLYPHOSPHATE KINASE"/>
    <property type="match status" value="1"/>
</dbReference>
<dbReference type="RefSeq" id="WP_183976681.1">
    <property type="nucleotide sequence ID" value="NZ_JACHEB010000005.1"/>
</dbReference>
<dbReference type="InterPro" id="IPR036832">
    <property type="entry name" value="PPK_N_dom_sf"/>
</dbReference>
<dbReference type="AlphaFoldDB" id="A0A9X0U3Z1"/>
<keyword evidence="2" id="KW-0808">Transferase</keyword>
<keyword evidence="3" id="KW-1185">Reference proteome</keyword>
<dbReference type="Pfam" id="PF13089">
    <property type="entry name" value="PP_kinase_N"/>
    <property type="match status" value="1"/>
</dbReference>
<dbReference type="SUPFAM" id="SSF140356">
    <property type="entry name" value="PPK N-terminal domain-like"/>
    <property type="match status" value="1"/>
</dbReference>
<dbReference type="EMBL" id="JACHEB010000005">
    <property type="protein sequence ID" value="MBB5328793.1"/>
    <property type="molecule type" value="Genomic_DNA"/>
</dbReference>
<dbReference type="Gene3D" id="1.20.58.310">
    <property type="entry name" value="Polyphosphate kinase N-terminal domain"/>
    <property type="match status" value="1"/>
</dbReference>
<dbReference type="InterPro" id="IPR003414">
    <property type="entry name" value="PP_kinase"/>
</dbReference>
<dbReference type="InterPro" id="IPR025198">
    <property type="entry name" value="PPK_N_dom"/>
</dbReference>
<dbReference type="GO" id="GO:0008976">
    <property type="term" value="F:polyphosphate kinase activity"/>
    <property type="evidence" value="ECO:0007669"/>
    <property type="project" value="InterPro"/>
</dbReference>
<sequence>MSTTATLASIGDDGVLNESLSPTLSNVWIDRDVSWLDFNERVLAEALDERTPLLERAKFLAIFTSNLDEFFMKRAVVLREEETEARRSLTRELRDRLTPMLQRQAECYRQVIIPVWLHMAFI</sequence>